<dbReference type="EMBL" id="JAUHTC010000039">
    <property type="protein sequence ID" value="MDN4518300.1"/>
    <property type="molecule type" value="Genomic_DNA"/>
</dbReference>
<dbReference type="Proteomes" id="UP001172687">
    <property type="component" value="Unassembled WGS sequence"/>
</dbReference>
<name>A0ABT8HCP7_MYCAO</name>
<organism evidence="1 2">
    <name type="scientific">Mycolicibacterium austroafricanum</name>
    <name type="common">Mycobacterium austroafricanum</name>
    <dbReference type="NCBI Taxonomy" id="39687"/>
    <lineage>
        <taxon>Bacteria</taxon>
        <taxon>Bacillati</taxon>
        <taxon>Actinomycetota</taxon>
        <taxon>Actinomycetes</taxon>
        <taxon>Mycobacteriales</taxon>
        <taxon>Mycobacteriaceae</taxon>
        <taxon>Mycolicibacterium</taxon>
    </lineage>
</organism>
<comment type="caution">
    <text evidence="1">The sequence shown here is derived from an EMBL/GenBank/DDBJ whole genome shotgun (WGS) entry which is preliminary data.</text>
</comment>
<reference evidence="1" key="1">
    <citation type="submission" date="2023-07" db="EMBL/GenBank/DDBJ databases">
        <title>Degradation of tert-butanol by M. austroafricanum TBA100.</title>
        <authorList>
            <person name="Helbich S."/>
            <person name="Vainshtein Y."/>
        </authorList>
    </citation>
    <scope>NUCLEOTIDE SEQUENCE</scope>
    <source>
        <strain evidence="1">TBA100</strain>
    </source>
</reference>
<proteinExistence type="predicted"/>
<dbReference type="RefSeq" id="WP_051558435.1">
    <property type="nucleotide sequence ID" value="NZ_CP070380.1"/>
</dbReference>
<keyword evidence="2" id="KW-1185">Reference proteome</keyword>
<protein>
    <submittedName>
        <fullName evidence="1">Uncharacterized protein</fullName>
    </submittedName>
</protein>
<sequence length="327" mass="37165">MKNWGDVIVVENGEWQGYDWHWADRRILDMLIGGPELALRHIASFRRSDDRDFYGLMPERSAAVLDLDRRRLLFFGDDLMGRVPHRRVLLAALAELWTGFQVGWAYGGARELAAYVGVDCPPRDFDREPRIEVTPDRYSPCQVISVVGPDGGVRFWPMVEYSHPEVYGPSLLDMLPRRARPKLSLRIEPASGVHVDPSRKAIGVWQTVDTAGILDQLPEIWAGWDFEFWEDRYEEQLARCGDALRVPARKLSVEIREVQELMRRRVFGSDWDSPAGEALELLAVLRRHAPDLAIRDGDVIAGLIRPTAQQWKRFTTACDGYAAASAA</sequence>
<accession>A0ABT8HCP7</accession>
<evidence type="ECO:0000313" key="1">
    <source>
        <dbReference type="EMBL" id="MDN4518300.1"/>
    </source>
</evidence>
<evidence type="ECO:0000313" key="2">
    <source>
        <dbReference type="Proteomes" id="UP001172687"/>
    </source>
</evidence>
<gene>
    <name evidence="1" type="ORF">QYF68_10730</name>
</gene>